<dbReference type="Gene3D" id="3.40.50.2020">
    <property type="match status" value="1"/>
</dbReference>
<dbReference type="NCBIfam" id="TIGR01740">
    <property type="entry name" value="pyrF"/>
    <property type="match status" value="1"/>
</dbReference>
<reference evidence="18 19" key="1">
    <citation type="submission" date="2022-11" db="UniProtKB">
        <authorList>
            <consortium name="WormBaseParasite"/>
        </authorList>
    </citation>
    <scope>IDENTIFICATION</scope>
</reference>
<evidence type="ECO:0000256" key="7">
    <source>
        <dbReference type="ARBA" id="ARBA00015047"/>
    </source>
</evidence>
<dbReference type="InterPro" id="IPR001754">
    <property type="entry name" value="OMPdeCOase_dom"/>
</dbReference>
<dbReference type="PANTHER" id="PTHR19278:SF33">
    <property type="entry name" value="OROTATE PHOSPHORIBOSYLTRANSFERASE"/>
    <property type="match status" value="1"/>
</dbReference>
<dbReference type="CDD" id="cd06223">
    <property type="entry name" value="PRTases_typeI"/>
    <property type="match status" value="1"/>
</dbReference>
<evidence type="ECO:0000256" key="14">
    <source>
        <dbReference type="PIRSR" id="PIRSR614732-1"/>
    </source>
</evidence>
<comment type="pathway">
    <text evidence="2">Pyrimidine metabolism; UMP biosynthesis via de novo pathway; UMP from orotate: step 1/2.</text>
</comment>
<dbReference type="InterPro" id="IPR000836">
    <property type="entry name" value="PRTase_dom"/>
</dbReference>
<feature type="binding site" evidence="15">
    <location>
        <position position="368"/>
    </location>
    <ligand>
        <name>substrate</name>
    </ligand>
</feature>
<dbReference type="SUPFAM" id="SSF51366">
    <property type="entry name" value="Ribulose-phoshate binding barrel"/>
    <property type="match status" value="1"/>
</dbReference>
<keyword evidence="17" id="KW-1185">Reference proteome</keyword>
<dbReference type="WBParaSite" id="PgB13_g027_t02">
    <property type="protein sequence ID" value="PgB13_g027_t02"/>
    <property type="gene ID" value="PgB13_g027"/>
</dbReference>
<evidence type="ECO:0000256" key="4">
    <source>
        <dbReference type="ARBA" id="ARBA00009769"/>
    </source>
</evidence>
<dbReference type="Proteomes" id="UP000887569">
    <property type="component" value="Unplaced"/>
</dbReference>
<evidence type="ECO:0000256" key="9">
    <source>
        <dbReference type="ARBA" id="ARBA00022679"/>
    </source>
</evidence>
<dbReference type="GO" id="GO:0004588">
    <property type="term" value="F:orotate phosphoribosyltransferase activity"/>
    <property type="evidence" value="ECO:0007669"/>
    <property type="project" value="UniProtKB-EC"/>
</dbReference>
<comment type="similarity">
    <text evidence="4">In the C-terminal section; belongs to the OMP decarboxylase family.</text>
</comment>
<dbReference type="InterPro" id="IPR029057">
    <property type="entry name" value="PRTase-like"/>
</dbReference>
<dbReference type="WBParaSite" id="PgB13_g027_t04">
    <property type="protein sequence ID" value="PgB13_g027_t04"/>
    <property type="gene ID" value="PgB13_g027"/>
</dbReference>
<dbReference type="InterPro" id="IPR011060">
    <property type="entry name" value="RibuloseP-bd_barrel"/>
</dbReference>
<dbReference type="InterPro" id="IPR014732">
    <property type="entry name" value="OMPdecase"/>
</dbReference>
<dbReference type="GO" id="GO:0004590">
    <property type="term" value="F:orotidine-5'-phosphate decarboxylase activity"/>
    <property type="evidence" value="ECO:0007669"/>
    <property type="project" value="UniProtKB-EC"/>
</dbReference>
<evidence type="ECO:0000256" key="10">
    <source>
        <dbReference type="ARBA" id="ARBA00022793"/>
    </source>
</evidence>
<evidence type="ECO:0000256" key="6">
    <source>
        <dbReference type="ARBA" id="ARBA00012321"/>
    </source>
</evidence>
<accession>A0A914ZVG3</accession>
<feature type="binding site" evidence="15">
    <location>
        <position position="447"/>
    </location>
    <ligand>
        <name>substrate</name>
    </ligand>
</feature>
<dbReference type="Pfam" id="PF00215">
    <property type="entry name" value="OMPdecase"/>
    <property type="match status" value="1"/>
</dbReference>
<dbReference type="InterPro" id="IPR004467">
    <property type="entry name" value="Or_phspho_trans_dom"/>
</dbReference>
<evidence type="ECO:0000256" key="12">
    <source>
        <dbReference type="ARBA" id="ARBA00023239"/>
    </source>
</evidence>
<dbReference type="FunFam" id="3.20.20.70:FF:000114">
    <property type="entry name" value="Decarboxylase,orotidine phosphate"/>
    <property type="match status" value="1"/>
</dbReference>
<keyword evidence="8" id="KW-0328">Glycosyltransferase</keyword>
<feature type="binding site" evidence="15">
    <location>
        <position position="448"/>
    </location>
    <ligand>
        <name>substrate</name>
    </ligand>
</feature>
<dbReference type="HAMAP" id="MF_01208">
    <property type="entry name" value="PyrE"/>
    <property type="match status" value="1"/>
</dbReference>
<feature type="active site" description="For OMPdecase activity" evidence="14">
    <location>
        <position position="310"/>
    </location>
</feature>
<dbReference type="EC" id="2.4.2.10" evidence="5"/>
<feature type="domain" description="Orotidine 5'-phosphate decarboxylase" evidence="16">
    <location>
        <begin position="246"/>
        <end position="463"/>
    </location>
</feature>
<keyword evidence="12" id="KW-0456">Lyase</keyword>
<dbReference type="GO" id="GO:0044205">
    <property type="term" value="P:'de novo' UMP biosynthetic process"/>
    <property type="evidence" value="ECO:0007669"/>
    <property type="project" value="InterPro"/>
</dbReference>
<evidence type="ECO:0000313" key="19">
    <source>
        <dbReference type="WBParaSite" id="PgB13_g027_t03"/>
    </source>
</evidence>
<dbReference type="SUPFAM" id="SSF53271">
    <property type="entry name" value="PRTase-like"/>
    <property type="match status" value="1"/>
</dbReference>
<dbReference type="CDD" id="cd04725">
    <property type="entry name" value="OMP_decarboxylase_like"/>
    <property type="match status" value="1"/>
</dbReference>
<keyword evidence="13" id="KW-0511">Multifunctional enzyme</keyword>
<keyword evidence="10" id="KW-0210">Decarboxylase</keyword>
<dbReference type="EC" id="4.1.1.23" evidence="6"/>
<organism evidence="17 18">
    <name type="scientific">Parascaris univalens</name>
    <name type="common">Nematode worm</name>
    <dbReference type="NCBI Taxonomy" id="6257"/>
    <lineage>
        <taxon>Eukaryota</taxon>
        <taxon>Metazoa</taxon>
        <taxon>Ecdysozoa</taxon>
        <taxon>Nematoda</taxon>
        <taxon>Chromadorea</taxon>
        <taxon>Rhabditida</taxon>
        <taxon>Spirurina</taxon>
        <taxon>Ascaridomorpha</taxon>
        <taxon>Ascaridoidea</taxon>
        <taxon>Ascarididae</taxon>
        <taxon>Parascaris</taxon>
    </lineage>
</organism>
<dbReference type="GO" id="GO:0006207">
    <property type="term" value="P:'de novo' pyrimidine nucleobase biosynthetic process"/>
    <property type="evidence" value="ECO:0007669"/>
    <property type="project" value="InterPro"/>
</dbReference>
<evidence type="ECO:0000256" key="3">
    <source>
        <dbReference type="ARBA" id="ARBA00006221"/>
    </source>
</evidence>
<feature type="active site" description="For OMPdecase activity" evidence="14">
    <location>
        <position position="307"/>
    </location>
</feature>
<dbReference type="Gene3D" id="3.20.20.70">
    <property type="entry name" value="Aldolase class I"/>
    <property type="match status" value="1"/>
</dbReference>
<keyword evidence="9" id="KW-0808">Transferase</keyword>
<feature type="binding site" evidence="15">
    <location>
        <position position="274"/>
    </location>
    <ligand>
        <name>substrate</name>
    </ligand>
</feature>
<dbReference type="WBParaSite" id="PgB13_g027_t03">
    <property type="protein sequence ID" value="PgB13_g027_t03"/>
    <property type="gene ID" value="PgB13_g027"/>
</dbReference>
<evidence type="ECO:0000256" key="1">
    <source>
        <dbReference type="ARBA" id="ARBA00004861"/>
    </source>
</evidence>
<evidence type="ECO:0000256" key="5">
    <source>
        <dbReference type="ARBA" id="ARBA00011971"/>
    </source>
</evidence>
<proteinExistence type="inferred from homology"/>
<feature type="binding site" evidence="15">
    <location>
        <position position="252"/>
    </location>
    <ligand>
        <name>substrate</name>
    </ligand>
</feature>
<dbReference type="PANTHER" id="PTHR19278">
    <property type="entry name" value="OROTATE PHOSPHORIBOSYLTRANSFERASE"/>
    <property type="match status" value="1"/>
</dbReference>
<dbReference type="AlphaFoldDB" id="A0A914ZVG3"/>
<protein>
    <recommendedName>
        <fullName evidence="7">Uridine 5'-monophosphate synthase</fullName>
        <ecNumber evidence="5">2.4.2.10</ecNumber>
        <ecNumber evidence="6">4.1.1.23</ecNumber>
    </recommendedName>
</protein>
<dbReference type="SMART" id="SM00934">
    <property type="entry name" value="OMPdecase"/>
    <property type="match status" value="1"/>
</dbReference>
<dbReference type="NCBIfam" id="TIGR00336">
    <property type="entry name" value="pyrE"/>
    <property type="match status" value="1"/>
</dbReference>
<comment type="similarity">
    <text evidence="3">In the N-terminal section; belongs to the purine/pyrimidine phosphoribosyltransferase family.</text>
</comment>
<feature type="binding site" evidence="15">
    <location>
        <position position="427"/>
    </location>
    <ligand>
        <name>substrate</name>
    </ligand>
</feature>
<feature type="active site" description="For OMPdecase activity" evidence="14">
    <location>
        <position position="305"/>
    </location>
</feature>
<evidence type="ECO:0000313" key="17">
    <source>
        <dbReference type="Proteomes" id="UP000887569"/>
    </source>
</evidence>
<comment type="pathway">
    <text evidence="1">Pyrimidine metabolism; UMP biosynthesis via de novo pathway; UMP from orotate: step 2/2.</text>
</comment>
<evidence type="ECO:0000256" key="11">
    <source>
        <dbReference type="ARBA" id="ARBA00022975"/>
    </source>
</evidence>
<dbReference type="Pfam" id="PF00156">
    <property type="entry name" value="Pribosyltran"/>
    <property type="match status" value="1"/>
</dbReference>
<dbReference type="InterPro" id="IPR023031">
    <property type="entry name" value="OPRT"/>
</dbReference>
<name>A0A914ZVG3_PARUN</name>
<evidence type="ECO:0000256" key="8">
    <source>
        <dbReference type="ARBA" id="ARBA00022676"/>
    </source>
</evidence>
<evidence type="ECO:0000256" key="15">
    <source>
        <dbReference type="PIRSR" id="PIRSR614732-2"/>
    </source>
</evidence>
<sequence length="479" mass="52801">MENFADTNIETVLFEEFDKHNAFKLGEFILKSGMKSPIYVDLRVLISSPNVLRLAADSVCRQIRANNINYDYVVGVPYGALPLATLVCDRLNASMLLLRKEAKKYGMKKLIEGEYKSGGKALVIEDVVTSGSSILETYATLHQAGLICENVICVLDREQGGKAKLKTKGIDLWSVLTMAKILDHLVAKGKISVTQKFDILDQLAASSINGNAAAKAKEWSIAARYANAKNPLTKRLLDIMNKKKTCLCVAVDYTKCEEVLKVIEVAHDYVCAIKLHVDILEDFSKEFVQKLIAAANSGDFVVFEDRKLADTGNTVELQLKKGLYGISSWAHIITVHALPGQPILTALRKVIQQHGTKLSGCLLVAELSTEGALTDSNEYLQGVIELAKANRDVVSGFICQKRCTNDPSFLYWTPGVNLDAASDGAGQQWRSVDKAISEQGNDIVIVGRAITDAADIHTQMRRYRDASWEAHINATHRRE</sequence>
<evidence type="ECO:0000256" key="13">
    <source>
        <dbReference type="ARBA" id="ARBA00023268"/>
    </source>
</evidence>
<evidence type="ECO:0000259" key="16">
    <source>
        <dbReference type="SMART" id="SM00934"/>
    </source>
</evidence>
<evidence type="ECO:0000313" key="18">
    <source>
        <dbReference type="WBParaSite" id="PgB13_g027_t02"/>
    </source>
</evidence>
<keyword evidence="11" id="KW-0665">Pyrimidine biosynthesis</keyword>
<evidence type="ECO:0000256" key="2">
    <source>
        <dbReference type="ARBA" id="ARBA00004889"/>
    </source>
</evidence>
<dbReference type="InterPro" id="IPR013785">
    <property type="entry name" value="Aldolase_TIM"/>
</dbReference>